<dbReference type="AlphaFoldDB" id="A0A917RR12"/>
<reference evidence="3" key="1">
    <citation type="journal article" date="2014" name="Int. J. Syst. Evol. Microbiol.">
        <title>Complete genome sequence of Corynebacterium casei LMG S-19264T (=DSM 44701T), isolated from a smear-ripened cheese.</title>
        <authorList>
            <consortium name="US DOE Joint Genome Institute (JGI-PGF)"/>
            <person name="Walter F."/>
            <person name="Albersmeier A."/>
            <person name="Kalinowski J."/>
            <person name="Ruckert C."/>
        </authorList>
    </citation>
    <scope>NUCLEOTIDE SEQUENCE</scope>
    <source>
        <strain evidence="3">JCM 13064</strain>
    </source>
</reference>
<dbReference type="EMBL" id="BMNT01000079">
    <property type="protein sequence ID" value="GGL21333.1"/>
    <property type="molecule type" value="Genomic_DNA"/>
</dbReference>
<gene>
    <name evidence="3" type="ORF">GCM10007964_74090</name>
</gene>
<evidence type="ECO:0000313" key="3">
    <source>
        <dbReference type="EMBL" id="GGL21333.1"/>
    </source>
</evidence>
<evidence type="ECO:0000256" key="2">
    <source>
        <dbReference type="SAM" id="Phobius"/>
    </source>
</evidence>
<feature type="compositionally biased region" description="Low complexity" evidence="1">
    <location>
        <begin position="9"/>
        <end position="25"/>
    </location>
</feature>
<sequence>MHDPANASGPADATRATDPADPAGAGDTGDRERAARLFDIRRIIGGLFLLYGVILTVVGLLDGAAAVQKAEGVRINLWTGVAMIVVGAVFLAWERLRPVDAPGAPAEDTTTLDTEETARHA</sequence>
<feature type="region of interest" description="Disordered" evidence="1">
    <location>
        <begin position="100"/>
        <end position="121"/>
    </location>
</feature>
<feature type="region of interest" description="Disordered" evidence="1">
    <location>
        <begin position="1"/>
        <end position="31"/>
    </location>
</feature>
<feature type="transmembrane region" description="Helical" evidence="2">
    <location>
        <begin position="73"/>
        <end position="93"/>
    </location>
</feature>
<protein>
    <submittedName>
        <fullName evidence="3">Uncharacterized protein</fullName>
    </submittedName>
</protein>
<evidence type="ECO:0000256" key="1">
    <source>
        <dbReference type="SAM" id="MobiDB-lite"/>
    </source>
</evidence>
<dbReference type="Proteomes" id="UP000645217">
    <property type="component" value="Unassembled WGS sequence"/>
</dbReference>
<keyword evidence="4" id="KW-1185">Reference proteome</keyword>
<name>A0A917RR12_9ACTN</name>
<accession>A0A917RR12</accession>
<dbReference type="RefSeq" id="WP_203967873.1">
    <property type="nucleotide sequence ID" value="NZ_BMNT01000079.1"/>
</dbReference>
<evidence type="ECO:0000313" key="4">
    <source>
        <dbReference type="Proteomes" id="UP000645217"/>
    </source>
</evidence>
<keyword evidence="2" id="KW-0812">Transmembrane</keyword>
<proteinExistence type="predicted"/>
<reference evidence="3" key="2">
    <citation type="submission" date="2020-09" db="EMBL/GenBank/DDBJ databases">
        <authorList>
            <person name="Sun Q."/>
            <person name="Ohkuma M."/>
        </authorList>
    </citation>
    <scope>NUCLEOTIDE SEQUENCE</scope>
    <source>
        <strain evidence="3">JCM 13064</strain>
    </source>
</reference>
<feature type="transmembrane region" description="Helical" evidence="2">
    <location>
        <begin position="43"/>
        <end position="61"/>
    </location>
</feature>
<organism evidence="3 4">
    <name type="scientific">Sphaerisporangium melleum</name>
    <dbReference type="NCBI Taxonomy" id="321316"/>
    <lineage>
        <taxon>Bacteria</taxon>
        <taxon>Bacillati</taxon>
        <taxon>Actinomycetota</taxon>
        <taxon>Actinomycetes</taxon>
        <taxon>Streptosporangiales</taxon>
        <taxon>Streptosporangiaceae</taxon>
        <taxon>Sphaerisporangium</taxon>
    </lineage>
</organism>
<comment type="caution">
    <text evidence="3">The sequence shown here is derived from an EMBL/GenBank/DDBJ whole genome shotgun (WGS) entry which is preliminary data.</text>
</comment>
<keyword evidence="2" id="KW-0472">Membrane</keyword>
<keyword evidence="2" id="KW-1133">Transmembrane helix</keyword>